<evidence type="ECO:0000256" key="3">
    <source>
        <dbReference type="PROSITE-ProRule" id="PRU00464"/>
    </source>
</evidence>
<dbReference type="InterPro" id="IPR011146">
    <property type="entry name" value="HIT-like"/>
</dbReference>
<dbReference type="InterPro" id="IPR019808">
    <property type="entry name" value="Histidine_triad_CS"/>
</dbReference>
<evidence type="ECO:0000256" key="2">
    <source>
        <dbReference type="PIRSR" id="PIRSR601310-3"/>
    </source>
</evidence>
<name>A0A7J7IFU1_9RHOD</name>
<dbReference type="Gene3D" id="3.30.428.10">
    <property type="entry name" value="HIT-like"/>
    <property type="match status" value="1"/>
</dbReference>
<dbReference type="OrthoDB" id="672793at2759"/>
<dbReference type="PANTHER" id="PTHR47670">
    <property type="entry name" value="ADENYLYLSULFATASE HINT3"/>
    <property type="match status" value="1"/>
</dbReference>
<reference evidence="5 6" key="1">
    <citation type="journal article" date="2020" name="J. Phycol.">
        <title>Comparative genome analysis reveals Cyanidiococcus gen. nov., a new extremophilic red algal genus sister to Cyanidioschyzon (Cyanidioschyzonaceae, Rhodophyta).</title>
        <authorList>
            <person name="Liu S.-L."/>
            <person name="Chiang Y.-R."/>
            <person name="Yoon H.S."/>
            <person name="Fu H.-Y."/>
        </authorList>
    </citation>
    <scope>NUCLEOTIDE SEQUENCE [LARGE SCALE GENOMIC DNA]</scope>
    <source>
        <strain evidence="5 6">THAL066</strain>
    </source>
</reference>
<organism evidence="5 6">
    <name type="scientific">Cyanidiococcus yangmingshanensis</name>
    <dbReference type="NCBI Taxonomy" id="2690220"/>
    <lineage>
        <taxon>Eukaryota</taxon>
        <taxon>Rhodophyta</taxon>
        <taxon>Bangiophyceae</taxon>
        <taxon>Cyanidiales</taxon>
        <taxon>Cyanidiaceae</taxon>
        <taxon>Cyanidiococcus</taxon>
    </lineage>
</organism>
<evidence type="ECO:0000259" key="4">
    <source>
        <dbReference type="PROSITE" id="PS51084"/>
    </source>
</evidence>
<sequence>MHVGIWSPIRRKGFTIRTPLAFTSLLASFANRRGVCVSEKRARTCVPGSQYKRIVRLMHARSTARMTTREGHPECIFCKIIRGELPSYNIYSDETCVAFLDLFPATAGHTLLVPRAHHELIDTMSPDQVAALFARVPDLGKAVKSVAGAVSYNLLVNNGREAGQVVPHVHIHIIPRKPGDGLIRHPGGGPRLDPESAEPLVRALKQKLAHGSAN</sequence>
<dbReference type="PROSITE" id="PS51084">
    <property type="entry name" value="HIT_2"/>
    <property type="match status" value="1"/>
</dbReference>
<dbReference type="PROSITE" id="PS00892">
    <property type="entry name" value="HIT_1"/>
    <property type="match status" value="1"/>
</dbReference>
<dbReference type="Proteomes" id="UP000530660">
    <property type="component" value="Unassembled WGS sequence"/>
</dbReference>
<dbReference type="InterPro" id="IPR001310">
    <property type="entry name" value="Histidine_triad_HIT"/>
</dbReference>
<dbReference type="PANTHER" id="PTHR47670:SF1">
    <property type="entry name" value="ADENYLYLSULFATASE HINT3"/>
    <property type="match status" value="1"/>
</dbReference>
<dbReference type="EMBL" id="VWRR01000014">
    <property type="protein sequence ID" value="KAF6001539.1"/>
    <property type="molecule type" value="Genomic_DNA"/>
</dbReference>
<dbReference type="SUPFAM" id="SSF54197">
    <property type="entry name" value="HIT-like"/>
    <property type="match status" value="1"/>
</dbReference>
<proteinExistence type="predicted"/>
<feature type="short sequence motif" description="Histidine triad motif" evidence="2 3">
    <location>
        <begin position="168"/>
        <end position="172"/>
    </location>
</feature>
<dbReference type="GO" id="GO:0047627">
    <property type="term" value="F:adenylylsulfatase activity"/>
    <property type="evidence" value="ECO:0007669"/>
    <property type="project" value="TreeGrafter"/>
</dbReference>
<feature type="active site" description="Tele-AMP-histidine intermediate" evidence="1">
    <location>
        <position position="170"/>
    </location>
</feature>
<gene>
    <name evidence="5" type="primary">HINT2</name>
    <name evidence="5" type="ORF">F1559_002922</name>
</gene>
<feature type="domain" description="HIT" evidence="4">
    <location>
        <begin position="76"/>
        <end position="183"/>
    </location>
</feature>
<dbReference type="GO" id="GO:0009150">
    <property type="term" value="P:purine ribonucleotide metabolic process"/>
    <property type="evidence" value="ECO:0007669"/>
    <property type="project" value="TreeGrafter"/>
</dbReference>
<protein>
    <submittedName>
        <fullName evidence="5">Histidine triad nucleotide-binding protein 2, mitochondrial</fullName>
    </submittedName>
</protein>
<dbReference type="AlphaFoldDB" id="A0A7J7IFU1"/>
<dbReference type="InterPro" id="IPR039384">
    <property type="entry name" value="HINT"/>
</dbReference>
<dbReference type="GO" id="GO:0006790">
    <property type="term" value="P:sulfur compound metabolic process"/>
    <property type="evidence" value="ECO:0007669"/>
    <property type="project" value="TreeGrafter"/>
</dbReference>
<evidence type="ECO:0000313" key="5">
    <source>
        <dbReference type="EMBL" id="KAF6001539.1"/>
    </source>
</evidence>
<comment type="caution">
    <text evidence="5">The sequence shown here is derived from an EMBL/GenBank/DDBJ whole genome shotgun (WGS) entry which is preliminary data.</text>
</comment>
<evidence type="ECO:0000256" key="1">
    <source>
        <dbReference type="PIRSR" id="PIRSR601310-1"/>
    </source>
</evidence>
<dbReference type="InterPro" id="IPR036265">
    <property type="entry name" value="HIT-like_sf"/>
</dbReference>
<dbReference type="CDD" id="cd01277">
    <property type="entry name" value="HINT_subgroup"/>
    <property type="match status" value="1"/>
</dbReference>
<evidence type="ECO:0000313" key="6">
    <source>
        <dbReference type="Proteomes" id="UP000530660"/>
    </source>
</evidence>
<dbReference type="Pfam" id="PF01230">
    <property type="entry name" value="HIT"/>
    <property type="match status" value="1"/>
</dbReference>
<keyword evidence="6" id="KW-1185">Reference proteome</keyword>
<accession>A0A7J7IFU1</accession>
<dbReference type="PRINTS" id="PR00332">
    <property type="entry name" value="HISTRIAD"/>
</dbReference>